<evidence type="ECO:0000313" key="2">
    <source>
        <dbReference type="EMBL" id="SHG91424.1"/>
    </source>
</evidence>
<reference evidence="2 3" key="1">
    <citation type="submission" date="2016-11" db="EMBL/GenBank/DDBJ databases">
        <authorList>
            <person name="Jaros S."/>
            <person name="Januszkiewicz K."/>
            <person name="Wedrychowicz H."/>
        </authorList>
    </citation>
    <scope>NUCLEOTIDE SEQUENCE [LARGE SCALE GENOMIC DNA]</scope>
    <source>
        <strain evidence="2 3">GAS242</strain>
    </source>
</reference>
<keyword evidence="1" id="KW-0732">Signal</keyword>
<organism evidence="2 3">
    <name type="scientific">Bradyrhizobium erythrophlei</name>
    <dbReference type="NCBI Taxonomy" id="1437360"/>
    <lineage>
        <taxon>Bacteria</taxon>
        <taxon>Pseudomonadati</taxon>
        <taxon>Pseudomonadota</taxon>
        <taxon>Alphaproteobacteria</taxon>
        <taxon>Hyphomicrobiales</taxon>
        <taxon>Nitrobacteraceae</taxon>
        <taxon>Bradyrhizobium</taxon>
    </lineage>
</organism>
<dbReference type="EMBL" id="LT670818">
    <property type="protein sequence ID" value="SHG91424.1"/>
    <property type="molecule type" value="Genomic_DNA"/>
</dbReference>
<feature type="chain" id="PRO_5009912653" evidence="1">
    <location>
        <begin position="22"/>
        <end position="139"/>
    </location>
</feature>
<evidence type="ECO:0000256" key="1">
    <source>
        <dbReference type="SAM" id="SignalP"/>
    </source>
</evidence>
<dbReference type="Proteomes" id="UP000190675">
    <property type="component" value="Chromosome I"/>
</dbReference>
<accession>A0A1M5NPB5</accession>
<evidence type="ECO:0000313" key="3">
    <source>
        <dbReference type="Proteomes" id="UP000190675"/>
    </source>
</evidence>
<feature type="signal peptide" evidence="1">
    <location>
        <begin position="1"/>
        <end position="21"/>
    </location>
</feature>
<gene>
    <name evidence="2" type="ORF">SAMN05444169_4776</name>
</gene>
<protein>
    <submittedName>
        <fullName evidence="2">Uncharacterized protein</fullName>
    </submittedName>
</protein>
<dbReference type="RefSeq" id="WP_079568054.1">
    <property type="nucleotide sequence ID" value="NZ_LT670818.1"/>
</dbReference>
<sequence>MGRRIAWGLICLCLLTSLAQAQAERCTTETLQGRFVFTGRGFIEPGEPGIQRVHYGIFVFDGTGKFSGKQSSSRGGKIGREKLEGTYTLDPDCTGTMTFESVVNPGSQIHWDLYLTDDHKRGHIIRMDDGSMAVRSFEK</sequence>
<proteinExistence type="predicted"/>
<name>A0A1M5NPB5_9BRAD</name>
<dbReference type="OrthoDB" id="8241863at2"/>
<dbReference type="AlphaFoldDB" id="A0A1M5NPB5"/>